<proteinExistence type="predicted"/>
<keyword evidence="1" id="KW-0812">Transmembrane</keyword>
<keyword evidence="1" id="KW-0472">Membrane</keyword>
<reference evidence="2 3" key="1">
    <citation type="submission" date="2018-06" db="EMBL/GenBank/DDBJ databases">
        <title>Genomic Encyclopedia of Type Strains, Phase IV (KMG-IV): sequencing the most valuable type-strain genomes for metagenomic binning, comparative biology and taxonomic classification.</title>
        <authorList>
            <person name="Goeker M."/>
        </authorList>
    </citation>
    <scope>NUCLEOTIDE SEQUENCE [LARGE SCALE GENOMIC DNA]</scope>
    <source>
        <strain evidence="2 3">DSM 45521</strain>
    </source>
</reference>
<evidence type="ECO:0000256" key="1">
    <source>
        <dbReference type="SAM" id="Phobius"/>
    </source>
</evidence>
<evidence type="ECO:0000313" key="2">
    <source>
        <dbReference type="EMBL" id="PYE14596.1"/>
    </source>
</evidence>
<dbReference type="AlphaFoldDB" id="A0A318RI42"/>
<protein>
    <submittedName>
        <fullName evidence="2">S-formylglutathione hydrolase FrmB</fullName>
    </submittedName>
</protein>
<dbReference type="SUPFAM" id="SSF53474">
    <property type="entry name" value="alpha/beta-Hydrolases"/>
    <property type="match status" value="1"/>
</dbReference>
<dbReference type="EMBL" id="QJSP01000012">
    <property type="protein sequence ID" value="PYE14596.1"/>
    <property type="molecule type" value="Genomic_DNA"/>
</dbReference>
<dbReference type="GO" id="GO:0016787">
    <property type="term" value="F:hydrolase activity"/>
    <property type="evidence" value="ECO:0007669"/>
    <property type="project" value="UniProtKB-KW"/>
</dbReference>
<keyword evidence="1" id="KW-1133">Transmembrane helix</keyword>
<name>A0A318RI42_WILLI</name>
<dbReference type="PANTHER" id="PTHR48098">
    <property type="entry name" value="ENTEROCHELIN ESTERASE-RELATED"/>
    <property type="match status" value="1"/>
</dbReference>
<dbReference type="GO" id="GO:0016747">
    <property type="term" value="F:acyltransferase activity, transferring groups other than amino-acyl groups"/>
    <property type="evidence" value="ECO:0007669"/>
    <property type="project" value="TreeGrafter"/>
</dbReference>
<dbReference type="InterPro" id="IPR050583">
    <property type="entry name" value="Mycobacterial_A85_antigen"/>
</dbReference>
<feature type="transmembrane region" description="Helical" evidence="1">
    <location>
        <begin position="99"/>
        <end position="117"/>
    </location>
</feature>
<dbReference type="PANTHER" id="PTHR48098:SF1">
    <property type="entry name" value="DIACYLGLYCEROL ACYLTRANSFERASE_MYCOLYLTRANSFERASE AG85A"/>
    <property type="match status" value="1"/>
</dbReference>
<dbReference type="Gene3D" id="3.40.50.1820">
    <property type="entry name" value="alpha/beta hydrolase"/>
    <property type="match status" value="1"/>
</dbReference>
<dbReference type="OrthoDB" id="3723842at2"/>
<dbReference type="Proteomes" id="UP000247591">
    <property type="component" value="Unassembled WGS sequence"/>
</dbReference>
<dbReference type="Pfam" id="PF00756">
    <property type="entry name" value="Esterase"/>
    <property type="match status" value="1"/>
</dbReference>
<evidence type="ECO:0000313" key="3">
    <source>
        <dbReference type="Proteomes" id="UP000247591"/>
    </source>
</evidence>
<feature type="transmembrane region" description="Helical" evidence="1">
    <location>
        <begin position="12"/>
        <end position="31"/>
    </location>
</feature>
<comment type="caution">
    <text evidence="2">The sequence shown here is derived from an EMBL/GenBank/DDBJ whole genome shotgun (WGS) entry which is preliminary data.</text>
</comment>
<dbReference type="InterPro" id="IPR000801">
    <property type="entry name" value="Esterase-like"/>
</dbReference>
<feature type="transmembrane region" description="Helical" evidence="1">
    <location>
        <begin position="71"/>
        <end position="90"/>
    </location>
</feature>
<dbReference type="InterPro" id="IPR029058">
    <property type="entry name" value="AB_hydrolase_fold"/>
</dbReference>
<organism evidence="2 3">
    <name type="scientific">Williamsia limnetica</name>
    <dbReference type="NCBI Taxonomy" id="882452"/>
    <lineage>
        <taxon>Bacteria</taxon>
        <taxon>Bacillati</taxon>
        <taxon>Actinomycetota</taxon>
        <taxon>Actinomycetes</taxon>
        <taxon>Mycobacteriales</taxon>
        <taxon>Nocardiaceae</taxon>
        <taxon>Williamsia</taxon>
    </lineage>
</organism>
<keyword evidence="2" id="KW-0378">Hydrolase</keyword>
<accession>A0A318RI42</accession>
<sequence>MNWLWETSVLDGWLPWTILILGILGLAWLILLFQKVYLLYVVPLAAVVSILLVVLAKWLIEDVWKLFADPIPLNCYVWGGLAVFAVLLLVPRLIRGSGVLGRIVTVLATVFAVTMAFSQINDHFSEYPTVGSVVGINNVKTISLDEARNNDIKTVELGQWKKPSSLPGEGAVITAPIPGATSNFNARPAKIYLPPAYFTEPRPLLPVLVLMAGQPGAPEDWLVGGRLTQTMDQYAAANEGLSPVVVVADATGDELANPLCMDSKLGNVATYLAKDVPDWTKQNLQVDSDPKAWAIGGLSYGGTCSLQMTTNYPEIYPTFLDMSGQLEPTLGDRKRTVDQAFGGDSAKFTAVNPMDIMKTKQFPGVAGAFVVGKDDAEYRPGLTQVFQAAQAAGMDVHFDTVPGGHSFAVWSAGLKLEMPWLGKRLGLP</sequence>
<gene>
    <name evidence="2" type="ORF">DFR67_11257</name>
</gene>
<keyword evidence="3" id="KW-1185">Reference proteome</keyword>
<dbReference type="RefSeq" id="WP_110471243.1">
    <property type="nucleotide sequence ID" value="NZ_QJSP01000012.1"/>
</dbReference>
<feature type="transmembrane region" description="Helical" evidence="1">
    <location>
        <begin position="38"/>
        <end position="59"/>
    </location>
</feature>